<dbReference type="Proteomes" id="UP001586593">
    <property type="component" value="Unassembled WGS sequence"/>
</dbReference>
<reference evidence="2 3" key="1">
    <citation type="journal article" date="2024" name="Commun. Biol.">
        <title>Comparative genomic analysis of thermophilic fungi reveals convergent evolutionary adaptations and gene losses.</title>
        <authorList>
            <person name="Steindorff A.S."/>
            <person name="Aguilar-Pontes M.V."/>
            <person name="Robinson A.J."/>
            <person name="Andreopoulos B."/>
            <person name="LaButti K."/>
            <person name="Kuo A."/>
            <person name="Mondo S."/>
            <person name="Riley R."/>
            <person name="Otillar R."/>
            <person name="Haridas S."/>
            <person name="Lipzen A."/>
            <person name="Grimwood J."/>
            <person name="Schmutz J."/>
            <person name="Clum A."/>
            <person name="Reid I.D."/>
            <person name="Moisan M.C."/>
            <person name="Butler G."/>
            <person name="Nguyen T.T.M."/>
            <person name="Dewar K."/>
            <person name="Conant G."/>
            <person name="Drula E."/>
            <person name="Henrissat B."/>
            <person name="Hansel C."/>
            <person name="Singer S."/>
            <person name="Hutchinson M.I."/>
            <person name="de Vries R.P."/>
            <person name="Natvig D.O."/>
            <person name="Powell A.J."/>
            <person name="Tsang A."/>
            <person name="Grigoriev I.V."/>
        </authorList>
    </citation>
    <scope>NUCLEOTIDE SEQUENCE [LARGE SCALE GENOMIC DNA]</scope>
    <source>
        <strain evidence="2 3">ATCC 24622</strain>
    </source>
</reference>
<evidence type="ECO:0000313" key="3">
    <source>
        <dbReference type="Proteomes" id="UP001586593"/>
    </source>
</evidence>
<organism evidence="2 3">
    <name type="scientific">Phialemonium thermophilum</name>
    <dbReference type="NCBI Taxonomy" id="223376"/>
    <lineage>
        <taxon>Eukaryota</taxon>
        <taxon>Fungi</taxon>
        <taxon>Dikarya</taxon>
        <taxon>Ascomycota</taxon>
        <taxon>Pezizomycotina</taxon>
        <taxon>Sordariomycetes</taxon>
        <taxon>Sordariomycetidae</taxon>
        <taxon>Cephalothecales</taxon>
        <taxon>Cephalothecaceae</taxon>
        <taxon>Phialemonium</taxon>
    </lineage>
</organism>
<accession>A0ABR3VSH1</accession>
<keyword evidence="3" id="KW-1185">Reference proteome</keyword>
<dbReference type="SUPFAM" id="SSF56112">
    <property type="entry name" value="Protein kinase-like (PK-like)"/>
    <property type="match status" value="1"/>
</dbReference>
<dbReference type="InterPro" id="IPR011009">
    <property type="entry name" value="Kinase-like_dom_sf"/>
</dbReference>
<dbReference type="PROSITE" id="PS50011">
    <property type="entry name" value="PROTEIN_KINASE_DOM"/>
    <property type="match status" value="1"/>
</dbReference>
<proteinExistence type="predicted"/>
<comment type="caution">
    <text evidence="2">The sequence shown here is derived from an EMBL/GenBank/DDBJ whole genome shotgun (WGS) entry which is preliminary data.</text>
</comment>
<dbReference type="InterPro" id="IPR000719">
    <property type="entry name" value="Prot_kinase_dom"/>
</dbReference>
<evidence type="ECO:0000259" key="1">
    <source>
        <dbReference type="PROSITE" id="PS50011"/>
    </source>
</evidence>
<dbReference type="EMBL" id="JAZHXJ010001584">
    <property type="protein sequence ID" value="KAL1844623.1"/>
    <property type="molecule type" value="Genomic_DNA"/>
</dbReference>
<feature type="domain" description="Protein kinase" evidence="1">
    <location>
        <begin position="1"/>
        <end position="223"/>
    </location>
</feature>
<name>A0ABR3VSH1_9PEZI</name>
<dbReference type="Gene3D" id="1.10.510.10">
    <property type="entry name" value="Transferase(Phosphotransferase) domain 1"/>
    <property type="match status" value="1"/>
</dbReference>
<gene>
    <name evidence="2" type="ORF">VTK73DRAFT_2151</name>
</gene>
<protein>
    <recommendedName>
        <fullName evidence="1">Protein kinase domain-containing protein</fullName>
    </recommendedName>
</protein>
<evidence type="ECO:0000313" key="2">
    <source>
        <dbReference type="EMBL" id="KAL1844623.1"/>
    </source>
</evidence>
<sequence length="228" mass="25507">MGTEVCFNDIESLIDEILIQRERPFTCVYLARTSPFCLLASFRRPAGGGSQDQRSHCRPQVDILPPIRSPKALTGDLENATTLAPGKSIQCALPGNHLWRSPEAHVRARVRFPSDVFSFGVVVHILADDEKKSVTYVLEKQFCYFGDGPGVAGLRAHVGPDSVWQSKFVQIMSRLICNDNPPRTFVGWADVEDASFRDVVGRMTRLDPSQRITAQEALKHPWFRDVVV</sequence>